<evidence type="ECO:0000313" key="2">
    <source>
        <dbReference type="Proteomes" id="UP000034163"/>
    </source>
</evidence>
<dbReference type="AlphaFoldDB" id="A0A0G0WUN7"/>
<protein>
    <recommendedName>
        <fullName evidence="3">Peptidase MA-like domain-containing protein</fullName>
    </recommendedName>
</protein>
<comment type="caution">
    <text evidence="1">The sequence shown here is derived from an EMBL/GenBank/DDBJ whole genome shotgun (WGS) entry which is preliminary data.</text>
</comment>
<evidence type="ECO:0000313" key="1">
    <source>
        <dbReference type="EMBL" id="KKS16514.1"/>
    </source>
</evidence>
<evidence type="ECO:0008006" key="3">
    <source>
        <dbReference type="Google" id="ProtNLM"/>
    </source>
</evidence>
<reference evidence="1 2" key="1">
    <citation type="journal article" date="2015" name="Nature">
        <title>rRNA introns, odd ribosomes, and small enigmatic genomes across a large radiation of phyla.</title>
        <authorList>
            <person name="Brown C.T."/>
            <person name="Hug L.A."/>
            <person name="Thomas B.C."/>
            <person name="Sharon I."/>
            <person name="Castelle C.J."/>
            <person name="Singh A."/>
            <person name="Wilkins M.J."/>
            <person name="Williams K.H."/>
            <person name="Banfield J.F."/>
        </authorList>
    </citation>
    <scope>NUCLEOTIDE SEQUENCE [LARGE SCALE GENOMIC DNA]</scope>
</reference>
<gene>
    <name evidence="1" type="ORF">UU72_C0020G0005</name>
</gene>
<name>A0A0G0WUN7_UNCKA</name>
<accession>A0A0G0WUN7</accession>
<dbReference type="Proteomes" id="UP000034163">
    <property type="component" value="Unassembled WGS sequence"/>
</dbReference>
<dbReference type="EMBL" id="LCBS01000020">
    <property type="protein sequence ID" value="KKS16514.1"/>
    <property type="molecule type" value="Genomic_DNA"/>
</dbReference>
<proteinExistence type="predicted"/>
<organism evidence="1 2">
    <name type="scientific">candidate division WWE3 bacterium GW2011_GWB1_41_6</name>
    <dbReference type="NCBI Taxonomy" id="1619112"/>
    <lineage>
        <taxon>Bacteria</taxon>
        <taxon>Katanobacteria</taxon>
    </lineage>
</organism>
<sequence>MNSIFKITPFNNTLLQGYKEKAMAELNDFFGRKWVYNTPKVFVVDDRETINLLQEKETENWVVGFSTGVYICILNPDNISKESCHDGSTYKVEKLIKHELCHIFFNKSFGGTNFPWITEGMSIYVADQFYKYPIPEMFNGFLDGKKIYQESGASIKLLIDNFGKDKVFEFLRKQNGVKDIESLNSIFKEVFGSKMEYSFFNNLH</sequence>